<organism evidence="2">
    <name type="scientific">uncultured Frankineae bacterium</name>
    <dbReference type="NCBI Taxonomy" id="437475"/>
    <lineage>
        <taxon>Bacteria</taxon>
        <taxon>Bacillati</taxon>
        <taxon>Actinomycetota</taxon>
        <taxon>Actinomycetes</taxon>
        <taxon>Frankiales</taxon>
        <taxon>environmental samples</taxon>
    </lineage>
</organism>
<feature type="non-terminal residue" evidence="2">
    <location>
        <position position="1"/>
    </location>
</feature>
<feature type="region of interest" description="Disordered" evidence="1">
    <location>
        <begin position="1"/>
        <end position="41"/>
    </location>
</feature>
<feature type="non-terminal residue" evidence="2">
    <location>
        <position position="41"/>
    </location>
</feature>
<reference evidence="2" key="1">
    <citation type="submission" date="2020-02" db="EMBL/GenBank/DDBJ databases">
        <authorList>
            <person name="Meier V. D."/>
        </authorList>
    </citation>
    <scope>NUCLEOTIDE SEQUENCE</scope>
    <source>
        <strain evidence="2">AVDCRST_MAG07</strain>
    </source>
</reference>
<sequence length="41" mass="4822">DRRRVDRRLPRGRRGDDARSPGPHPGDLRRGGRAPRRRPRL</sequence>
<name>A0A6J4M9W0_9ACTN</name>
<evidence type="ECO:0000256" key="1">
    <source>
        <dbReference type="SAM" id="MobiDB-lite"/>
    </source>
</evidence>
<accession>A0A6J4M9W0</accession>
<feature type="compositionally biased region" description="Basic residues" evidence="1">
    <location>
        <begin position="31"/>
        <end position="41"/>
    </location>
</feature>
<dbReference type="AlphaFoldDB" id="A0A6J4M9W0"/>
<proteinExistence type="predicted"/>
<evidence type="ECO:0000313" key="2">
    <source>
        <dbReference type="EMBL" id="CAA9353498.1"/>
    </source>
</evidence>
<dbReference type="EMBL" id="CADCUB010000151">
    <property type="protein sequence ID" value="CAA9353498.1"/>
    <property type="molecule type" value="Genomic_DNA"/>
</dbReference>
<feature type="compositionally biased region" description="Basic and acidic residues" evidence="1">
    <location>
        <begin position="7"/>
        <end position="19"/>
    </location>
</feature>
<gene>
    <name evidence="2" type="ORF">AVDCRST_MAG07-3353</name>
</gene>
<protein>
    <submittedName>
        <fullName evidence="2">Uncharacterized protein</fullName>
    </submittedName>
</protein>